<dbReference type="InterPro" id="IPR026906">
    <property type="entry name" value="LRR_5"/>
</dbReference>
<accession>A0AAD3D8M3</accession>
<dbReference type="Pfam" id="PF13306">
    <property type="entry name" value="LRR_5"/>
    <property type="match status" value="1"/>
</dbReference>
<reference evidence="1 2" key="1">
    <citation type="journal article" date="2021" name="Sci. Rep.">
        <title>The genome of the diatom Chaetoceros tenuissimus carries an ancient integrated fragment of an extant virus.</title>
        <authorList>
            <person name="Hongo Y."/>
            <person name="Kimura K."/>
            <person name="Takaki Y."/>
            <person name="Yoshida Y."/>
            <person name="Baba S."/>
            <person name="Kobayashi G."/>
            <person name="Nagasaki K."/>
            <person name="Hano T."/>
            <person name="Tomaru Y."/>
        </authorList>
    </citation>
    <scope>NUCLEOTIDE SEQUENCE [LARGE SCALE GENOMIC DNA]</scope>
    <source>
        <strain evidence="1 2">NIES-3715</strain>
    </source>
</reference>
<dbReference type="InterPro" id="IPR053139">
    <property type="entry name" value="Surface_bspA-like"/>
</dbReference>
<dbReference type="AlphaFoldDB" id="A0AAD3D8M3"/>
<protein>
    <recommendedName>
        <fullName evidence="3">Leucine-rich repeat domain-containing protein</fullName>
    </recommendedName>
</protein>
<evidence type="ECO:0000313" key="2">
    <source>
        <dbReference type="Proteomes" id="UP001054902"/>
    </source>
</evidence>
<sequence>MKRSRNPTRAEWDAFVRDGPGVRMWKGQLTFFYKGEVLNDGENDYLVYSKEERLKWQVIIILPEVEVIPEGTFSSCKNVKTVIMADTVKRIEENAFLFCFSLEYVRLSRNLEYIGESAFCFCSLTSIFIPPSCGEIGDEALICEKLIIFSVPQTTQLGENVIAATALIEASPFELTHQHLYWQHEEVNAWIKNINQGDEFALHRACSAVNPPLENDLVAILKEQGLDAWRVPNAIDVTPLQYLEANPYAEIDEQEIVKKYILEMMGEVVEQT</sequence>
<evidence type="ECO:0008006" key="3">
    <source>
        <dbReference type="Google" id="ProtNLM"/>
    </source>
</evidence>
<dbReference type="Gene3D" id="3.80.10.10">
    <property type="entry name" value="Ribonuclease Inhibitor"/>
    <property type="match status" value="1"/>
</dbReference>
<organism evidence="1 2">
    <name type="scientific">Chaetoceros tenuissimus</name>
    <dbReference type="NCBI Taxonomy" id="426638"/>
    <lineage>
        <taxon>Eukaryota</taxon>
        <taxon>Sar</taxon>
        <taxon>Stramenopiles</taxon>
        <taxon>Ochrophyta</taxon>
        <taxon>Bacillariophyta</taxon>
        <taxon>Coscinodiscophyceae</taxon>
        <taxon>Chaetocerotophycidae</taxon>
        <taxon>Chaetocerotales</taxon>
        <taxon>Chaetocerotaceae</taxon>
        <taxon>Chaetoceros</taxon>
    </lineage>
</organism>
<dbReference type="EMBL" id="BLLK01000062">
    <property type="protein sequence ID" value="GFH58495.1"/>
    <property type="molecule type" value="Genomic_DNA"/>
</dbReference>
<name>A0AAD3D8M3_9STRA</name>
<dbReference type="PANTHER" id="PTHR45661:SF3">
    <property type="entry name" value="IG-LIKE DOMAIN-CONTAINING PROTEIN"/>
    <property type="match status" value="1"/>
</dbReference>
<keyword evidence="2" id="KW-1185">Reference proteome</keyword>
<dbReference type="Proteomes" id="UP001054902">
    <property type="component" value="Unassembled WGS sequence"/>
</dbReference>
<dbReference type="PANTHER" id="PTHR45661">
    <property type="entry name" value="SURFACE ANTIGEN"/>
    <property type="match status" value="1"/>
</dbReference>
<gene>
    <name evidence="1" type="ORF">CTEN210_14971</name>
</gene>
<comment type="caution">
    <text evidence="1">The sequence shown here is derived from an EMBL/GenBank/DDBJ whole genome shotgun (WGS) entry which is preliminary data.</text>
</comment>
<evidence type="ECO:0000313" key="1">
    <source>
        <dbReference type="EMBL" id="GFH58495.1"/>
    </source>
</evidence>
<dbReference type="InterPro" id="IPR032675">
    <property type="entry name" value="LRR_dom_sf"/>
</dbReference>
<proteinExistence type="predicted"/>
<dbReference type="SUPFAM" id="SSF52058">
    <property type="entry name" value="L domain-like"/>
    <property type="match status" value="1"/>
</dbReference>